<dbReference type="AlphaFoldDB" id="A0A5J4Z3T0"/>
<evidence type="ECO:0000256" key="2">
    <source>
        <dbReference type="ARBA" id="ARBA00022803"/>
    </source>
</evidence>
<evidence type="ECO:0000256" key="3">
    <source>
        <dbReference type="PROSITE-ProRule" id="PRU00339"/>
    </source>
</evidence>
<dbReference type="PROSITE" id="PS50005">
    <property type="entry name" value="TPR"/>
    <property type="match status" value="2"/>
</dbReference>
<dbReference type="OMA" id="WNIRLIC"/>
<evidence type="ECO:0000313" key="5">
    <source>
        <dbReference type="EMBL" id="KAA8498296.1"/>
    </source>
</evidence>
<keyword evidence="2 3" id="KW-0802">TPR repeat</keyword>
<proteinExistence type="predicted"/>
<comment type="caution">
    <text evidence="5">The sequence shown here is derived from an EMBL/GenBank/DDBJ whole genome shotgun (WGS) entry which is preliminary data.</text>
</comment>
<keyword evidence="6" id="KW-1185">Reference proteome</keyword>
<dbReference type="InterPro" id="IPR044244">
    <property type="entry name" value="TTC27/Emw1"/>
</dbReference>
<sequence>MHAKPETGNETDKPFFDHVRRPSAQCATRQAGLDGRERKRDTDDVKHLLGSVDMWAAEIEGVVSGKSSDRIDKFVEGLVAGKYASVLLAASAELDALDSTSAPRAQALRFYMGIASLHLFEQYNRAGPCLKTEQRCTSQVKLDIDSATAEALHALLESMQKERRPPLELDGETTTPNCAHLQLLNLARLCWFEGEDELELASTETPDGHVMAHDSSERHVDSEGHDRAWQVRTFDAFPLSCWWTARYCVTHQSVLSGKSPTLKSVTETCFARLLGVDRVYSTFADDPDSGEAAKVVHRAFATQCDPAILQPALLSPDRCPSSMFGTALLELALFQMVSFNVSLARENLELSKSALGLDVALGGALGMRTKFQQKAVSQLIVQQNSPAFALRSETPEEHACEQEHQHAKLPKNVALEDSDFLGYTKLSSEQGGVDEATAHAASAQNLSGIQQCAILAEATYLQVAQASDETQREQIAALAAHLLRVGYSETGGKDQGTHSDVQQSSPLNPLVACAALLIRTEYELERSGRYMERCMLQMEVLGDFFFDVMIESGPNASCAESVCREGAARVRYIWAMQYPVRWELQKRLAMVLGRLGLVKSSIEIFSQLQMWEEVIDCYRLMGDVGKAESLIRQQIQAQGETPRLCCVLGDVTSDESWYVKGWQLSGRRYARAKRSLGRLALHKEQFRDAVAHFREALAINALYPEVWFAMGYAALAYNDFATGADAFSRVLQLTPDSGQAWNNLSRCLKELGQHREAFVAMREATKHARDSAPVWDNYLMLAMHAHDAMACVQAMAQLLVLQKKDGVRGTALAYCVQEIIDGSTSSDATVRTNTAAIAKRLLEVLGHATALVSSNPAVWESYARLYGWFGAGSTDKELEARRRQVRAMGTGDRIPWTREHNAFEDMASACIGLADVALREGTTEAIHSAVLQLSSVLQRSREHCSTEKMFEALEQAHERLRTRQHALEEAKIGDGSIS</sequence>
<accession>A0A5J4Z3T0</accession>
<name>A0A5J4Z3T0_PORPP</name>
<dbReference type="EMBL" id="VRMN01000001">
    <property type="protein sequence ID" value="KAA8498296.1"/>
    <property type="molecule type" value="Genomic_DNA"/>
</dbReference>
<dbReference type="SUPFAM" id="SSF48452">
    <property type="entry name" value="TPR-like"/>
    <property type="match status" value="1"/>
</dbReference>
<evidence type="ECO:0000256" key="4">
    <source>
        <dbReference type="SAM" id="MobiDB-lite"/>
    </source>
</evidence>
<dbReference type="PANTHER" id="PTHR16193">
    <property type="entry name" value="TETRATRICOPEPTIDE REPEAT PROTEIN 27"/>
    <property type="match status" value="1"/>
</dbReference>
<evidence type="ECO:0000313" key="6">
    <source>
        <dbReference type="Proteomes" id="UP000324585"/>
    </source>
</evidence>
<dbReference type="Proteomes" id="UP000324585">
    <property type="component" value="Unassembled WGS sequence"/>
</dbReference>
<dbReference type="InterPro" id="IPR011990">
    <property type="entry name" value="TPR-like_helical_dom_sf"/>
</dbReference>
<keyword evidence="1" id="KW-0677">Repeat</keyword>
<feature type="repeat" description="TPR" evidence="3">
    <location>
        <begin position="704"/>
        <end position="737"/>
    </location>
</feature>
<gene>
    <name evidence="5" type="ORF">FVE85_5881</name>
</gene>
<reference evidence="6" key="1">
    <citation type="journal article" date="2019" name="Nat. Commun.">
        <title>Expansion of phycobilisome linker gene families in mesophilic red algae.</title>
        <authorList>
            <person name="Lee J."/>
            <person name="Kim D."/>
            <person name="Bhattacharya D."/>
            <person name="Yoon H.S."/>
        </authorList>
    </citation>
    <scope>NUCLEOTIDE SEQUENCE [LARGE SCALE GENOMIC DNA]</scope>
    <source>
        <strain evidence="6">CCMP 1328</strain>
    </source>
</reference>
<feature type="repeat" description="TPR" evidence="3">
    <location>
        <begin position="670"/>
        <end position="703"/>
    </location>
</feature>
<organism evidence="5 6">
    <name type="scientific">Porphyridium purpureum</name>
    <name type="common">Red alga</name>
    <name type="synonym">Porphyridium cruentum</name>
    <dbReference type="NCBI Taxonomy" id="35688"/>
    <lineage>
        <taxon>Eukaryota</taxon>
        <taxon>Rhodophyta</taxon>
        <taxon>Bangiophyceae</taxon>
        <taxon>Porphyridiales</taxon>
        <taxon>Porphyridiaceae</taxon>
        <taxon>Porphyridium</taxon>
    </lineage>
</organism>
<dbReference type="OrthoDB" id="1936594at2759"/>
<dbReference type="SMART" id="SM00028">
    <property type="entry name" value="TPR"/>
    <property type="match status" value="3"/>
</dbReference>
<feature type="region of interest" description="Disordered" evidence="4">
    <location>
        <begin position="1"/>
        <end position="20"/>
    </location>
</feature>
<protein>
    <submittedName>
        <fullName evidence="5">Tetratricopeptide repeat protein 27</fullName>
    </submittedName>
</protein>
<evidence type="ECO:0000256" key="1">
    <source>
        <dbReference type="ARBA" id="ARBA00022737"/>
    </source>
</evidence>
<dbReference type="Gene3D" id="1.25.40.10">
    <property type="entry name" value="Tetratricopeptide repeat domain"/>
    <property type="match status" value="1"/>
</dbReference>
<dbReference type="PANTHER" id="PTHR16193:SF0">
    <property type="entry name" value="TETRATRICOPEPTIDE REPEAT PROTEIN 27"/>
    <property type="match status" value="1"/>
</dbReference>
<dbReference type="Pfam" id="PF13181">
    <property type="entry name" value="TPR_8"/>
    <property type="match status" value="1"/>
</dbReference>
<dbReference type="InterPro" id="IPR019734">
    <property type="entry name" value="TPR_rpt"/>
</dbReference>